<dbReference type="EC" id="4.2.3.-" evidence="2"/>
<dbReference type="SFLD" id="SFLDG01020">
    <property type="entry name" value="Terpene_Cyclase_Like_2"/>
    <property type="match status" value="1"/>
</dbReference>
<evidence type="ECO:0000256" key="2">
    <source>
        <dbReference type="RuleBase" id="RU366034"/>
    </source>
</evidence>
<name>A0A7W7WLB2_9ACTN</name>
<keyword evidence="5" id="KW-1185">Reference proteome</keyword>
<evidence type="ECO:0000313" key="5">
    <source>
        <dbReference type="Proteomes" id="UP000573327"/>
    </source>
</evidence>
<keyword evidence="2" id="KW-0479">Metal-binding</keyword>
<dbReference type="PANTHER" id="PTHR35201">
    <property type="entry name" value="TERPENE SYNTHASE"/>
    <property type="match status" value="1"/>
</dbReference>
<dbReference type="InterPro" id="IPR008949">
    <property type="entry name" value="Isoprenoid_synthase_dom_sf"/>
</dbReference>
<accession>A0A7W7WLB2</accession>
<evidence type="ECO:0000256" key="1">
    <source>
        <dbReference type="ARBA" id="ARBA00023239"/>
    </source>
</evidence>
<comment type="similarity">
    <text evidence="2">Belongs to the terpene synthase family.</text>
</comment>
<protein>
    <recommendedName>
        <fullName evidence="2">Terpene synthase</fullName>
        <ecNumber evidence="2">4.2.3.-</ecNumber>
    </recommendedName>
</protein>
<dbReference type="SFLD" id="SFLDS00005">
    <property type="entry name" value="Isoprenoid_Synthase_Type_I"/>
    <property type="match status" value="1"/>
</dbReference>
<dbReference type="PANTHER" id="PTHR35201:SF4">
    <property type="entry name" value="BETA-PINACENE SYNTHASE-RELATED"/>
    <property type="match status" value="1"/>
</dbReference>
<comment type="cofactor">
    <cofactor evidence="2">
        <name>Mg(2+)</name>
        <dbReference type="ChEBI" id="CHEBI:18420"/>
    </cofactor>
</comment>
<organism evidence="4 5">
    <name type="scientific">Kitasatospora gansuensis</name>
    <dbReference type="NCBI Taxonomy" id="258050"/>
    <lineage>
        <taxon>Bacteria</taxon>
        <taxon>Bacillati</taxon>
        <taxon>Actinomycetota</taxon>
        <taxon>Actinomycetes</taxon>
        <taxon>Kitasatosporales</taxon>
        <taxon>Streptomycetaceae</taxon>
        <taxon>Kitasatospora</taxon>
    </lineage>
</organism>
<dbReference type="Proteomes" id="UP000573327">
    <property type="component" value="Unassembled WGS sequence"/>
</dbReference>
<keyword evidence="2" id="KW-0460">Magnesium</keyword>
<dbReference type="GO" id="GO:0010333">
    <property type="term" value="F:terpene synthase activity"/>
    <property type="evidence" value="ECO:0007669"/>
    <property type="project" value="InterPro"/>
</dbReference>
<dbReference type="AlphaFoldDB" id="A0A7W7WLB2"/>
<dbReference type="GO" id="GO:0046872">
    <property type="term" value="F:metal ion binding"/>
    <property type="evidence" value="ECO:0007669"/>
    <property type="project" value="UniProtKB-KW"/>
</dbReference>
<keyword evidence="1 2" id="KW-0456">Lyase</keyword>
<dbReference type="Pfam" id="PF19086">
    <property type="entry name" value="Terpene_syn_C_2"/>
    <property type="match status" value="1"/>
</dbReference>
<proteinExistence type="inferred from homology"/>
<comment type="caution">
    <text evidence="4">The sequence shown here is derived from an EMBL/GenBank/DDBJ whole genome shotgun (WGS) entry which is preliminary data.</text>
</comment>
<dbReference type="SUPFAM" id="SSF48576">
    <property type="entry name" value="Terpenoid synthases"/>
    <property type="match status" value="1"/>
</dbReference>
<dbReference type="InterPro" id="IPR034686">
    <property type="entry name" value="Terpene_cyclase-like_2"/>
</dbReference>
<dbReference type="RefSeq" id="WP_184921886.1">
    <property type="nucleotide sequence ID" value="NZ_JACHJR010000001.1"/>
</dbReference>
<evidence type="ECO:0000313" key="4">
    <source>
        <dbReference type="EMBL" id="MBB4950594.1"/>
    </source>
</evidence>
<dbReference type="Gene3D" id="1.10.600.10">
    <property type="entry name" value="Farnesyl Diphosphate Synthase"/>
    <property type="match status" value="1"/>
</dbReference>
<evidence type="ECO:0000256" key="3">
    <source>
        <dbReference type="SAM" id="MobiDB-lite"/>
    </source>
</evidence>
<reference evidence="4 5" key="1">
    <citation type="submission" date="2020-08" db="EMBL/GenBank/DDBJ databases">
        <title>Sequencing the genomes of 1000 actinobacteria strains.</title>
        <authorList>
            <person name="Klenk H.-P."/>
        </authorList>
    </citation>
    <scope>NUCLEOTIDE SEQUENCE [LARGE SCALE GENOMIC DNA]</scope>
    <source>
        <strain evidence="4 5">DSM 44786</strain>
    </source>
</reference>
<dbReference type="EMBL" id="JACHJR010000001">
    <property type="protein sequence ID" value="MBB4950594.1"/>
    <property type="molecule type" value="Genomic_DNA"/>
</dbReference>
<feature type="region of interest" description="Disordered" evidence="3">
    <location>
        <begin position="1"/>
        <end position="26"/>
    </location>
</feature>
<gene>
    <name evidence="4" type="ORF">F4556_006129</name>
</gene>
<sequence length="316" mass="35894">MSDDSSLELPFPHRRNPHQSHATQHHQEWLHRHRELAASTGELAYARWEVPELAALTYPESSAEDLDLAADLMGFYFLFDDQFDDALGREPERVAVICERLTAIIHSTRPLGSTPTERAFADLWRRSLQGMSARWRARAAYNWEWYFACHPAEAAGRISSRLPDREGYLMLRRGTAAMETIFDMVERLGRFEVPQAVLHHPVLRQLRQLAADIPSLSNDVRSYAQELARGDVANLVMIVQRERGCPADEAASVVMAEAQLMVHRFAELMDQLPEVYSLLGLTAAERHSAHRYADGLAAWTAGYLRWEARTGRYVAG</sequence>